<dbReference type="PANTHER" id="PTHR33219:SF14">
    <property type="entry name" value="PROTEIN COFACTOR ASSEMBLY OF COMPLEX C SUBUNIT B CCB3, CHLOROPLASTIC-RELATED"/>
    <property type="match status" value="1"/>
</dbReference>
<protein>
    <submittedName>
        <fullName evidence="3">YggT family protein</fullName>
    </submittedName>
</protein>
<dbReference type="PANTHER" id="PTHR33219">
    <property type="entry name" value="YLMG HOMOLOG PROTEIN 2, CHLOROPLASTIC"/>
    <property type="match status" value="1"/>
</dbReference>
<dbReference type="AlphaFoldDB" id="A0A316DPF9"/>
<keyword evidence="2" id="KW-1133">Transmembrane helix</keyword>
<dbReference type="EMBL" id="QGGL01000033">
    <property type="protein sequence ID" value="PWK04953.1"/>
    <property type="molecule type" value="Genomic_DNA"/>
</dbReference>
<dbReference type="Pfam" id="PF02325">
    <property type="entry name" value="CCB3_YggT"/>
    <property type="match status" value="1"/>
</dbReference>
<feature type="transmembrane region" description="Helical" evidence="2">
    <location>
        <begin position="6"/>
        <end position="27"/>
    </location>
</feature>
<dbReference type="OrthoDB" id="47652at2"/>
<evidence type="ECO:0000313" key="4">
    <source>
        <dbReference type="Proteomes" id="UP000245634"/>
    </source>
</evidence>
<keyword evidence="2" id="KW-0812">Transmembrane</keyword>
<dbReference type="RefSeq" id="WP_109691405.1">
    <property type="nucleotide sequence ID" value="NZ_QGGL01000033.1"/>
</dbReference>
<name>A0A316DPF9_9BACL</name>
<sequence>MVSLTVIIVYAMRLYSYLLFASVLVTWFPDIQKSTIGRLLYRITEPYFGIFRRFIPSVRLGGGYMDFSPVVALIVYDLFVQRGVIYLLGKVLY</sequence>
<dbReference type="GO" id="GO:0016020">
    <property type="term" value="C:membrane"/>
    <property type="evidence" value="ECO:0007669"/>
    <property type="project" value="InterPro"/>
</dbReference>
<evidence type="ECO:0000256" key="2">
    <source>
        <dbReference type="SAM" id="Phobius"/>
    </source>
</evidence>
<evidence type="ECO:0000313" key="3">
    <source>
        <dbReference type="EMBL" id="PWK04953.1"/>
    </source>
</evidence>
<evidence type="ECO:0000256" key="1">
    <source>
        <dbReference type="ARBA" id="ARBA00010894"/>
    </source>
</evidence>
<organism evidence="3 4">
    <name type="scientific">Tumebacillus permanentifrigoris</name>
    <dbReference type="NCBI Taxonomy" id="378543"/>
    <lineage>
        <taxon>Bacteria</taxon>
        <taxon>Bacillati</taxon>
        <taxon>Bacillota</taxon>
        <taxon>Bacilli</taxon>
        <taxon>Bacillales</taxon>
        <taxon>Alicyclobacillaceae</taxon>
        <taxon>Tumebacillus</taxon>
    </lineage>
</organism>
<feature type="transmembrane region" description="Helical" evidence="2">
    <location>
        <begin position="67"/>
        <end position="88"/>
    </location>
</feature>
<accession>A0A316DPF9</accession>
<comment type="caution">
    <text evidence="3">The sequence shown here is derived from an EMBL/GenBank/DDBJ whole genome shotgun (WGS) entry which is preliminary data.</text>
</comment>
<dbReference type="Proteomes" id="UP000245634">
    <property type="component" value="Unassembled WGS sequence"/>
</dbReference>
<comment type="similarity">
    <text evidence="1">Belongs to the YggT family.</text>
</comment>
<gene>
    <name evidence="3" type="ORF">C7459_13311</name>
</gene>
<keyword evidence="2" id="KW-0472">Membrane</keyword>
<keyword evidence="4" id="KW-1185">Reference proteome</keyword>
<proteinExistence type="inferred from homology"/>
<reference evidence="3 4" key="1">
    <citation type="submission" date="2018-05" db="EMBL/GenBank/DDBJ databases">
        <title>Genomic Encyclopedia of Type Strains, Phase IV (KMG-IV): sequencing the most valuable type-strain genomes for metagenomic binning, comparative biology and taxonomic classification.</title>
        <authorList>
            <person name="Goeker M."/>
        </authorList>
    </citation>
    <scope>NUCLEOTIDE SEQUENCE [LARGE SCALE GENOMIC DNA]</scope>
    <source>
        <strain evidence="3 4">DSM 18773</strain>
    </source>
</reference>
<dbReference type="InterPro" id="IPR003425">
    <property type="entry name" value="CCB3/YggT"/>
</dbReference>